<feature type="region of interest" description="Disordered" evidence="3">
    <location>
        <begin position="1"/>
        <end position="24"/>
    </location>
</feature>
<keyword evidence="5" id="KW-1185">Reference proteome</keyword>
<dbReference type="HOGENOM" id="CLU_050785_0_0_1"/>
<reference evidence="5" key="2">
    <citation type="submission" date="2010-04" db="EMBL/GenBank/DDBJ databases">
        <authorList>
            <person name="Buell R."/>
            <person name="Hamilton J."/>
            <person name="Hostetler J."/>
        </authorList>
    </citation>
    <scope>NUCLEOTIDE SEQUENCE [LARGE SCALE GENOMIC DNA]</scope>
    <source>
        <strain evidence="5">DAOM:BR144</strain>
    </source>
</reference>
<dbReference type="InterPro" id="IPR016897">
    <property type="entry name" value="SKP1"/>
</dbReference>
<reference evidence="5" key="1">
    <citation type="journal article" date="2010" name="Genome Biol.">
        <title>Genome sequence of the necrotrophic plant pathogen Pythium ultimum reveals original pathogenicity mechanisms and effector repertoire.</title>
        <authorList>
            <person name="Levesque C.A."/>
            <person name="Brouwer H."/>
            <person name="Cano L."/>
            <person name="Hamilton J.P."/>
            <person name="Holt C."/>
            <person name="Huitema E."/>
            <person name="Raffaele S."/>
            <person name="Robideau G.P."/>
            <person name="Thines M."/>
            <person name="Win J."/>
            <person name="Zerillo M.M."/>
            <person name="Beakes G.W."/>
            <person name="Boore J.L."/>
            <person name="Busam D."/>
            <person name="Dumas B."/>
            <person name="Ferriera S."/>
            <person name="Fuerstenberg S.I."/>
            <person name="Gachon C.M."/>
            <person name="Gaulin E."/>
            <person name="Govers F."/>
            <person name="Grenville-Briggs L."/>
            <person name="Horner N."/>
            <person name="Hostetler J."/>
            <person name="Jiang R.H."/>
            <person name="Johnson J."/>
            <person name="Krajaejun T."/>
            <person name="Lin H."/>
            <person name="Meijer H.J."/>
            <person name="Moore B."/>
            <person name="Morris P."/>
            <person name="Phuntmart V."/>
            <person name="Puiu D."/>
            <person name="Shetty J."/>
            <person name="Stajich J.E."/>
            <person name="Tripathy S."/>
            <person name="Wawra S."/>
            <person name="van West P."/>
            <person name="Whitty B.R."/>
            <person name="Coutinho P.M."/>
            <person name="Henrissat B."/>
            <person name="Martin F."/>
            <person name="Thomas P.D."/>
            <person name="Tyler B.M."/>
            <person name="De Vries R.P."/>
            <person name="Kamoun S."/>
            <person name="Yandell M."/>
            <person name="Tisserat N."/>
            <person name="Buell C.R."/>
        </authorList>
    </citation>
    <scope>NUCLEOTIDE SEQUENCE</scope>
    <source>
        <strain evidence="5">DAOM:BR144</strain>
    </source>
</reference>
<feature type="compositionally biased region" description="Basic residues" evidence="3">
    <location>
        <begin position="274"/>
        <end position="287"/>
    </location>
</feature>
<dbReference type="Proteomes" id="UP000019132">
    <property type="component" value="Unassembled WGS sequence"/>
</dbReference>
<dbReference type="SUPFAM" id="SSF81382">
    <property type="entry name" value="Skp1 dimerisation domain-like"/>
    <property type="match status" value="1"/>
</dbReference>
<dbReference type="Gene3D" id="3.30.710.10">
    <property type="entry name" value="Potassium Channel Kv1.1, Chain A"/>
    <property type="match status" value="1"/>
</dbReference>
<feature type="compositionally biased region" description="Low complexity" evidence="3">
    <location>
        <begin position="236"/>
        <end position="248"/>
    </location>
</feature>
<protein>
    <recommendedName>
        <fullName evidence="6">SKP1 component POZ domain-containing protein</fullName>
    </recommendedName>
</protein>
<dbReference type="InterPro" id="IPR001232">
    <property type="entry name" value="SKP1-like"/>
</dbReference>
<proteinExistence type="inferred from homology"/>
<evidence type="ECO:0008006" key="6">
    <source>
        <dbReference type="Google" id="ProtNLM"/>
    </source>
</evidence>
<sequence length="440" mass="48155">MKNLLSDDDNSGKRKLSTQSSTASATATATAHIESYNYSDMGGRSKLQLQCSDGRVFDVTHEEAMMSSTLWMLLQADKRAKTMVKQHMIPIFDVPSHSVELALFYCRCLYKQQVEGIETALHAWDDTFLQLDSKTLCDLAKVASHLDIQPLVDLTCRSIAQIMSATEAAHEIRQKFGLDDASAAAAMECSCELRSGMSGFDFDMFNSLDHDLSTDEYELVEFDQPSVDDLVSFINGGSSSRGPPSSSSQAKNCHVHADNAGAAAESNGDASTAAKKKNKKKKKKKKPACANTAAPVAVTDAPDCSGEATATAAHETTQPQQKRGASSPEKDEKEDDSDSGDSLEDDTTTSSICLPRDLHEKMRLARQNPSAIFQESQFEDDEEMEEQIESFRLALESAHLEYNRSKVKAKPRVTFAPQDVFRSTLVASQRHSSQRVSAAI</sequence>
<keyword evidence="2" id="KW-0833">Ubl conjugation pathway</keyword>
<dbReference type="eggNOG" id="KOG1724">
    <property type="taxonomic scope" value="Eukaryota"/>
</dbReference>
<dbReference type="SUPFAM" id="SSF54695">
    <property type="entry name" value="POZ domain"/>
    <property type="match status" value="1"/>
</dbReference>
<dbReference type="OMA" id="THEEAMM"/>
<evidence type="ECO:0000313" key="4">
    <source>
        <dbReference type="EnsemblProtists" id="PYU1_T004711"/>
    </source>
</evidence>
<evidence type="ECO:0000256" key="2">
    <source>
        <dbReference type="ARBA" id="ARBA00022786"/>
    </source>
</evidence>
<evidence type="ECO:0000313" key="5">
    <source>
        <dbReference type="Proteomes" id="UP000019132"/>
    </source>
</evidence>
<evidence type="ECO:0000256" key="3">
    <source>
        <dbReference type="SAM" id="MobiDB-lite"/>
    </source>
</evidence>
<dbReference type="InterPro" id="IPR036296">
    <property type="entry name" value="SKP1-like_dim_sf"/>
</dbReference>
<accession>K3WIB9</accession>
<feature type="compositionally biased region" description="Acidic residues" evidence="3">
    <location>
        <begin position="332"/>
        <end position="347"/>
    </location>
</feature>
<evidence type="ECO:0000256" key="1">
    <source>
        <dbReference type="ARBA" id="ARBA00009993"/>
    </source>
</evidence>
<dbReference type="AlphaFoldDB" id="K3WIB9"/>
<dbReference type="PANTHER" id="PTHR11165">
    <property type="entry name" value="SKP1"/>
    <property type="match status" value="1"/>
</dbReference>
<dbReference type="EnsemblProtists" id="PYU1_T004711">
    <property type="protein sequence ID" value="PYU1_T004711"/>
    <property type="gene ID" value="PYU1_G004700"/>
</dbReference>
<dbReference type="STRING" id="431595.K3WIB9"/>
<feature type="compositionally biased region" description="Low complexity" evidence="3">
    <location>
        <begin position="307"/>
        <end position="317"/>
    </location>
</feature>
<dbReference type="InParanoid" id="K3WIB9"/>
<organism evidence="4 5">
    <name type="scientific">Globisporangium ultimum (strain ATCC 200006 / CBS 805.95 / DAOM BR144)</name>
    <name type="common">Pythium ultimum</name>
    <dbReference type="NCBI Taxonomy" id="431595"/>
    <lineage>
        <taxon>Eukaryota</taxon>
        <taxon>Sar</taxon>
        <taxon>Stramenopiles</taxon>
        <taxon>Oomycota</taxon>
        <taxon>Peronosporomycetes</taxon>
        <taxon>Pythiales</taxon>
        <taxon>Pythiaceae</taxon>
        <taxon>Globisporangium</taxon>
    </lineage>
</organism>
<dbReference type="InterPro" id="IPR011333">
    <property type="entry name" value="SKP1/BTB/POZ_sf"/>
</dbReference>
<name>K3WIB9_GLOUD</name>
<dbReference type="VEuPathDB" id="FungiDB:PYU1_G004700"/>
<dbReference type="SMART" id="SM00512">
    <property type="entry name" value="Skp1"/>
    <property type="match status" value="1"/>
</dbReference>
<dbReference type="GO" id="GO:0006511">
    <property type="term" value="P:ubiquitin-dependent protein catabolic process"/>
    <property type="evidence" value="ECO:0007669"/>
    <property type="project" value="InterPro"/>
</dbReference>
<reference evidence="4" key="3">
    <citation type="submission" date="2015-02" db="UniProtKB">
        <authorList>
            <consortium name="EnsemblProtists"/>
        </authorList>
    </citation>
    <scope>IDENTIFICATION</scope>
    <source>
        <strain evidence="4">DAOM BR144</strain>
    </source>
</reference>
<feature type="region of interest" description="Disordered" evidence="3">
    <location>
        <begin position="233"/>
        <end position="354"/>
    </location>
</feature>
<comment type="similarity">
    <text evidence="1">Belongs to the SKP1 family.</text>
</comment>
<dbReference type="EMBL" id="GL376631">
    <property type="status" value="NOT_ANNOTATED_CDS"/>
    <property type="molecule type" value="Genomic_DNA"/>
</dbReference>